<name>A0A2G0N637_9GAMM</name>
<keyword evidence="2" id="KW-1133">Transmembrane helix</keyword>
<feature type="region of interest" description="Disordered" evidence="1">
    <location>
        <begin position="478"/>
        <end position="503"/>
    </location>
</feature>
<dbReference type="Proteomes" id="UP000224871">
    <property type="component" value="Unassembled WGS sequence"/>
</dbReference>
<proteinExistence type="predicted"/>
<feature type="transmembrane region" description="Helical" evidence="2">
    <location>
        <begin position="166"/>
        <end position="185"/>
    </location>
</feature>
<organism evidence="3 4">
    <name type="scientific">Xenorhabdus innexi</name>
    <dbReference type="NCBI Taxonomy" id="290109"/>
    <lineage>
        <taxon>Bacteria</taxon>
        <taxon>Pseudomonadati</taxon>
        <taxon>Pseudomonadota</taxon>
        <taxon>Gammaproteobacteria</taxon>
        <taxon>Enterobacterales</taxon>
        <taxon>Morganellaceae</taxon>
        <taxon>Xenorhabdus</taxon>
    </lineage>
</organism>
<dbReference type="InterPro" id="IPR007713">
    <property type="entry name" value="TMP_rpt"/>
</dbReference>
<accession>A0A2G0N637</accession>
<dbReference type="EMBL" id="NIBU01000067">
    <property type="protein sequence ID" value="PHM30146.1"/>
    <property type="molecule type" value="Genomic_DNA"/>
</dbReference>
<keyword evidence="4" id="KW-1185">Reference proteome</keyword>
<feature type="compositionally biased region" description="Basic and acidic residues" evidence="1">
    <location>
        <begin position="478"/>
        <end position="487"/>
    </location>
</feature>
<dbReference type="PANTHER" id="PTHR37813:SF1">
    <property type="entry name" value="FELS-2 PROPHAGE PROTEIN"/>
    <property type="match status" value="1"/>
</dbReference>
<keyword evidence="2" id="KW-0812">Transmembrane</keyword>
<evidence type="ECO:0000313" key="4">
    <source>
        <dbReference type="Proteomes" id="UP000224871"/>
    </source>
</evidence>
<evidence type="ECO:0000256" key="1">
    <source>
        <dbReference type="SAM" id="MobiDB-lite"/>
    </source>
</evidence>
<dbReference type="PANTHER" id="PTHR37813">
    <property type="entry name" value="FELS-2 PROPHAGE PROTEIN"/>
    <property type="match status" value="1"/>
</dbReference>
<dbReference type="Gene3D" id="1.20.120.20">
    <property type="entry name" value="Apolipoprotein"/>
    <property type="match status" value="1"/>
</dbReference>
<evidence type="ECO:0000313" key="3">
    <source>
        <dbReference type="EMBL" id="PHM30146.1"/>
    </source>
</evidence>
<comment type="caution">
    <text evidence="3">The sequence shown here is derived from an EMBL/GenBank/DDBJ whole genome shotgun (WGS) entry which is preliminary data.</text>
</comment>
<evidence type="ECO:0000256" key="2">
    <source>
        <dbReference type="SAM" id="Phobius"/>
    </source>
</evidence>
<reference evidence="3 4" key="1">
    <citation type="journal article" date="2017" name="Nat. Microbiol.">
        <title>Natural product diversity associated with the nematode symbionts Photorhabdus and Xenorhabdus.</title>
        <authorList>
            <person name="Tobias N.J."/>
            <person name="Wolff H."/>
            <person name="Djahanschiri B."/>
            <person name="Grundmann F."/>
            <person name="Kronenwerth M."/>
            <person name="Shi Y.M."/>
            <person name="Simonyi S."/>
            <person name="Grun P."/>
            <person name="Shapiro-Ilan D."/>
            <person name="Pidot S.J."/>
            <person name="Stinear T.P."/>
            <person name="Ebersberger I."/>
            <person name="Bode H.B."/>
        </authorList>
    </citation>
    <scope>NUCLEOTIDE SEQUENCE [LARGE SCALE GENOMIC DNA]</scope>
    <source>
        <strain evidence="3 4">DSM 16336</strain>
    </source>
</reference>
<sequence>MRVSLRVLGQIGIQAFASLRFSVSAFAQVGVRVFGSLRVSLRVLGQIGIQAFASLRFSLGIFGQIGVRIFASLGMSLNILSSIGTRVFGSLSTAFNALFSKSGKNNTFIQSRKDIGALGNIGQKVFGFLGNSINTLANIGSKGLGLLGNAFSAIGRVIMVVGRVMMANPILAIIGVIAMAAIYIWQNWESLGPKFMALWDSVKNIFSGAWEGIKNLVSNAWEGIKSFFMNGGLIGIIYQNWDSIKQSASEAWEFVKSIISGAWESVKQNTSEIWEGVKKTISDKWNEIVSDVQAIPEKLKVAGSEMIDAILGGIQEKWKVLKDKFKSFGDAVKSFFGGSDKKDVELNTSEEITRTEATKDLMPAKKLDKGGYIANGEIAIVGERGPELVAGSASVTSRLDTAKYAAFGVAMSSMTLPVAAQNAPLHPQSLPAHAYEEVQAKRAQSQPQQFSGAAPQYNIYVYGSQGQSAQDIARMVRQELEQRERMQQARMRSSLSDRGGDFS</sequence>
<keyword evidence="2" id="KW-0472">Membrane</keyword>
<dbReference type="Pfam" id="PF05017">
    <property type="entry name" value="TMP"/>
    <property type="match status" value="6"/>
</dbReference>
<protein>
    <submittedName>
        <fullName evidence="3">PblA</fullName>
    </submittedName>
</protein>
<gene>
    <name evidence="3" type="ORF">Xinn_03510</name>
</gene>